<proteinExistence type="predicted"/>
<feature type="transmembrane region" description="Helical" evidence="1">
    <location>
        <begin position="21"/>
        <end position="42"/>
    </location>
</feature>
<evidence type="ECO:0000313" key="3">
    <source>
        <dbReference type="Proteomes" id="UP000218418"/>
    </source>
</evidence>
<keyword evidence="1" id="KW-0472">Membrane</keyword>
<organism evidence="2 3">
    <name type="scientific">Calothrix parasitica NIES-267</name>
    <dbReference type="NCBI Taxonomy" id="1973488"/>
    <lineage>
        <taxon>Bacteria</taxon>
        <taxon>Bacillati</taxon>
        <taxon>Cyanobacteriota</taxon>
        <taxon>Cyanophyceae</taxon>
        <taxon>Nostocales</taxon>
        <taxon>Calotrichaceae</taxon>
        <taxon>Calothrix</taxon>
    </lineage>
</organism>
<sequence>MNNNQKLREERKPNASRFSFLFGRMLLVILGLIAITTIVMQLSGCSSLSMNLKILGSEIDLRKGECSLPLPPE</sequence>
<dbReference type="AlphaFoldDB" id="A0A1Z4M326"/>
<evidence type="ECO:0000313" key="2">
    <source>
        <dbReference type="EMBL" id="BAY87866.1"/>
    </source>
</evidence>
<geneLocation type="plasmid" evidence="3">
    <name>Plasmid2 dna</name>
</geneLocation>
<name>A0A1Z4M326_9CYAN</name>
<accession>A0A1Z4M326</accession>
<keyword evidence="2" id="KW-0614">Plasmid</keyword>
<reference evidence="2 3" key="1">
    <citation type="submission" date="2017-06" db="EMBL/GenBank/DDBJ databases">
        <title>Genome sequencing of cyanobaciteial culture collection at National Institute for Environmental Studies (NIES).</title>
        <authorList>
            <person name="Hirose Y."/>
            <person name="Shimura Y."/>
            <person name="Fujisawa T."/>
            <person name="Nakamura Y."/>
            <person name="Kawachi M."/>
        </authorList>
    </citation>
    <scope>NUCLEOTIDE SEQUENCE [LARGE SCALE GENOMIC DNA]</scope>
    <source>
        <strain evidence="2 3">NIES-267</strain>
        <plasmid evidence="3">Plasmid2 dna</plasmid>
    </source>
</reference>
<gene>
    <name evidence="2" type="ORF">NIES267_73900</name>
</gene>
<dbReference type="Proteomes" id="UP000218418">
    <property type="component" value="Plasmid plasmid2"/>
</dbReference>
<keyword evidence="1" id="KW-0812">Transmembrane</keyword>
<dbReference type="EMBL" id="AP018229">
    <property type="protein sequence ID" value="BAY87866.1"/>
    <property type="molecule type" value="Genomic_DNA"/>
</dbReference>
<keyword evidence="3" id="KW-1185">Reference proteome</keyword>
<protein>
    <submittedName>
        <fullName evidence="2">Uncharacterized protein</fullName>
    </submittedName>
</protein>
<evidence type="ECO:0000256" key="1">
    <source>
        <dbReference type="SAM" id="Phobius"/>
    </source>
</evidence>
<keyword evidence="1" id="KW-1133">Transmembrane helix</keyword>